<keyword evidence="5" id="KW-0551">Lipid droplet</keyword>
<evidence type="ECO:0000256" key="4">
    <source>
        <dbReference type="ARBA" id="ARBA00010858"/>
    </source>
</evidence>
<dbReference type="PANTHER" id="PTHR33203:SF63">
    <property type="entry name" value="OLEOSIN 18.2 KDA"/>
    <property type="match status" value="1"/>
</dbReference>
<dbReference type="AlphaFoldDB" id="A0AAD6LIG4"/>
<organism evidence="10 11">
    <name type="scientific">Populus alba x Populus x berolinensis</name>
    <dbReference type="NCBI Taxonomy" id="444605"/>
    <lineage>
        <taxon>Eukaryota</taxon>
        <taxon>Viridiplantae</taxon>
        <taxon>Streptophyta</taxon>
        <taxon>Embryophyta</taxon>
        <taxon>Tracheophyta</taxon>
        <taxon>Spermatophyta</taxon>
        <taxon>Magnoliopsida</taxon>
        <taxon>eudicotyledons</taxon>
        <taxon>Gunneridae</taxon>
        <taxon>Pentapetalae</taxon>
        <taxon>rosids</taxon>
        <taxon>fabids</taxon>
        <taxon>Malpighiales</taxon>
        <taxon>Salicaceae</taxon>
        <taxon>Saliceae</taxon>
        <taxon>Populus</taxon>
    </lineage>
</organism>
<dbReference type="GO" id="GO:0010344">
    <property type="term" value="P:seed oilbody biogenesis"/>
    <property type="evidence" value="ECO:0007669"/>
    <property type="project" value="TreeGrafter"/>
</dbReference>
<feature type="transmembrane region" description="Helical" evidence="9">
    <location>
        <begin position="120"/>
        <end position="148"/>
    </location>
</feature>
<evidence type="ECO:0000256" key="5">
    <source>
        <dbReference type="ARBA" id="ARBA00022677"/>
    </source>
</evidence>
<dbReference type="GO" id="GO:0050826">
    <property type="term" value="P:response to freezing"/>
    <property type="evidence" value="ECO:0007669"/>
    <property type="project" value="TreeGrafter"/>
</dbReference>
<proteinExistence type="inferred from homology"/>
<keyword evidence="11" id="KW-1185">Reference proteome</keyword>
<evidence type="ECO:0000256" key="6">
    <source>
        <dbReference type="ARBA" id="ARBA00022692"/>
    </source>
</evidence>
<comment type="subcellular location">
    <subcellularLocation>
        <location evidence="3">Lipid droplet</location>
    </subcellularLocation>
    <subcellularLocation>
        <location evidence="2">Membrane</location>
        <topology evidence="2">Multi-pass membrane protein</topology>
    </subcellularLocation>
</comment>
<evidence type="ECO:0000256" key="7">
    <source>
        <dbReference type="ARBA" id="ARBA00022989"/>
    </source>
</evidence>
<dbReference type="Pfam" id="PF01277">
    <property type="entry name" value="Oleosin"/>
    <property type="match status" value="1"/>
</dbReference>
<dbReference type="GO" id="GO:0019915">
    <property type="term" value="P:lipid storage"/>
    <property type="evidence" value="ECO:0007669"/>
    <property type="project" value="TreeGrafter"/>
</dbReference>
<comment type="caution">
    <text evidence="10">The sequence shown here is derived from an EMBL/GenBank/DDBJ whole genome shotgun (WGS) entry which is preliminary data.</text>
</comment>
<comment type="similarity">
    <text evidence="4">Belongs to the oleosin family.</text>
</comment>
<accession>A0AAD6LIG4</accession>
<evidence type="ECO:0000256" key="2">
    <source>
        <dbReference type="ARBA" id="ARBA00004141"/>
    </source>
</evidence>
<dbReference type="EMBL" id="JAQIZT010000017">
    <property type="protein sequence ID" value="KAJ6959856.1"/>
    <property type="molecule type" value="Genomic_DNA"/>
</dbReference>
<keyword evidence="6 9" id="KW-0812">Transmembrane</keyword>
<protein>
    <recommendedName>
        <fullName evidence="12">Oleosin</fullName>
    </recommendedName>
</protein>
<dbReference type="PANTHER" id="PTHR33203">
    <property type="entry name" value="OLEOSIN"/>
    <property type="match status" value="1"/>
</dbReference>
<keyword evidence="7 9" id="KW-1133">Transmembrane helix</keyword>
<evidence type="ECO:0000256" key="3">
    <source>
        <dbReference type="ARBA" id="ARBA00004502"/>
    </source>
</evidence>
<dbReference type="Proteomes" id="UP001164929">
    <property type="component" value="Chromosome 17"/>
</dbReference>
<sequence length="241" mass="26144">MHKSPTQQFLLSCNGNVATKIPIFTSHLIDLLLQALKLVSHAKPLLIIFPFNVSPYCTSHSSLRHHHPMSLPHLLSLFIYIPYLLALPSPMADRKQPHQVQVQVHGLRGQQQQGPSASKVLTVLTMLPVGGGLLALAGITLVGTLIGLTVTTPLFILFSPVLVPAALLIGFAVTSFSASGALGLTGFRSLSWVASYVQEATRTMPESLDQAKRRMQDMAGYAGQRTKEVGQEIQRKAHEGK</sequence>
<dbReference type="GO" id="GO:0016020">
    <property type="term" value="C:membrane"/>
    <property type="evidence" value="ECO:0007669"/>
    <property type="project" value="UniProtKB-SubCell"/>
</dbReference>
<comment type="function">
    <text evidence="1">May have a structural role to stabilize the lipid body during desiccation of the seed by preventing coalescence of the oil. Probably interacts with both lipid and phospholipid moieties of lipid bodies. May also provide recognition signals for specific lipase anchorage in lipolysis during seedling growth.</text>
</comment>
<gene>
    <name evidence="10" type="ORF">NC653_038039</name>
</gene>
<reference evidence="10" key="1">
    <citation type="journal article" date="2023" name="Mol. Ecol. Resour.">
        <title>Chromosome-level genome assembly of a triploid poplar Populus alba 'Berolinensis'.</title>
        <authorList>
            <person name="Chen S."/>
            <person name="Yu Y."/>
            <person name="Wang X."/>
            <person name="Wang S."/>
            <person name="Zhang T."/>
            <person name="Zhou Y."/>
            <person name="He R."/>
            <person name="Meng N."/>
            <person name="Wang Y."/>
            <person name="Liu W."/>
            <person name="Liu Z."/>
            <person name="Liu J."/>
            <person name="Guo Q."/>
            <person name="Huang H."/>
            <person name="Sederoff R.R."/>
            <person name="Wang G."/>
            <person name="Qu G."/>
            <person name="Chen S."/>
        </authorList>
    </citation>
    <scope>NUCLEOTIDE SEQUENCE</scope>
    <source>
        <strain evidence="10">SC-2020</strain>
    </source>
</reference>
<keyword evidence="8 9" id="KW-0472">Membrane</keyword>
<evidence type="ECO:0000256" key="9">
    <source>
        <dbReference type="SAM" id="Phobius"/>
    </source>
</evidence>
<feature type="transmembrane region" description="Helical" evidence="9">
    <location>
        <begin position="154"/>
        <end position="178"/>
    </location>
</feature>
<evidence type="ECO:0000256" key="1">
    <source>
        <dbReference type="ARBA" id="ARBA00002582"/>
    </source>
</evidence>
<evidence type="ECO:0000256" key="8">
    <source>
        <dbReference type="ARBA" id="ARBA00023136"/>
    </source>
</evidence>
<dbReference type="InterPro" id="IPR000136">
    <property type="entry name" value="Oleosin"/>
</dbReference>
<evidence type="ECO:0000313" key="11">
    <source>
        <dbReference type="Proteomes" id="UP001164929"/>
    </source>
</evidence>
<evidence type="ECO:0008006" key="12">
    <source>
        <dbReference type="Google" id="ProtNLM"/>
    </source>
</evidence>
<name>A0AAD6LIG4_9ROSI</name>
<feature type="transmembrane region" description="Helical" evidence="9">
    <location>
        <begin position="69"/>
        <end position="87"/>
    </location>
</feature>
<evidence type="ECO:0000313" key="10">
    <source>
        <dbReference type="EMBL" id="KAJ6959856.1"/>
    </source>
</evidence>
<dbReference type="GO" id="GO:0012511">
    <property type="term" value="C:monolayer-surrounded lipid storage body"/>
    <property type="evidence" value="ECO:0007669"/>
    <property type="project" value="InterPro"/>
</dbReference>